<comment type="similarity">
    <text evidence="2 7">Belongs to the DPM3 family.</text>
</comment>
<evidence type="ECO:0000313" key="10">
    <source>
        <dbReference type="WBParaSite" id="TTAC_0000788701-mRNA-1"/>
    </source>
</evidence>
<dbReference type="GO" id="GO:0005789">
    <property type="term" value="C:endoplasmic reticulum membrane"/>
    <property type="evidence" value="ECO:0007669"/>
    <property type="project" value="UniProtKB-SubCell"/>
</dbReference>
<dbReference type="InterPro" id="IPR013174">
    <property type="entry name" value="DPM3"/>
</dbReference>
<dbReference type="STRING" id="6205.A0A0R3X3G3"/>
<dbReference type="GO" id="GO:0033185">
    <property type="term" value="C:dolichol-phosphate-mannose synthase complex"/>
    <property type="evidence" value="ECO:0007669"/>
    <property type="project" value="TreeGrafter"/>
</dbReference>
<feature type="transmembrane region" description="Helical" evidence="7">
    <location>
        <begin position="36"/>
        <end position="60"/>
    </location>
</feature>
<evidence type="ECO:0000256" key="4">
    <source>
        <dbReference type="ARBA" id="ARBA00022824"/>
    </source>
</evidence>
<comment type="subunit">
    <text evidence="7">Component of the dolichol-phosphate mannose (DPM) synthase complex.</text>
</comment>
<comment type="pathway">
    <text evidence="7">Protein modification; protein glycosylation.</text>
</comment>
<evidence type="ECO:0000256" key="3">
    <source>
        <dbReference type="ARBA" id="ARBA00022692"/>
    </source>
</evidence>
<evidence type="ECO:0000313" key="9">
    <source>
        <dbReference type="Proteomes" id="UP000274429"/>
    </source>
</evidence>
<dbReference type="PANTHER" id="PTHR16433">
    <property type="entry name" value="DOLICHOL-PHOSPHATE MANNOSYLTRANSFERASE SUBUNIT 3"/>
    <property type="match status" value="1"/>
</dbReference>
<dbReference type="WBParaSite" id="TTAC_0000788701-mRNA-1">
    <property type="protein sequence ID" value="TTAC_0000788701-mRNA-1"/>
    <property type="gene ID" value="TTAC_0000788701"/>
</dbReference>
<feature type="transmembrane region" description="Helical" evidence="7">
    <location>
        <begin position="6"/>
        <end position="24"/>
    </location>
</feature>
<evidence type="ECO:0000256" key="1">
    <source>
        <dbReference type="ARBA" id="ARBA00004477"/>
    </source>
</evidence>
<dbReference type="PANTHER" id="PTHR16433:SF0">
    <property type="entry name" value="DOLICHOL-PHOSPHATE MANNOSYLTRANSFERASE SUBUNIT 3"/>
    <property type="match status" value="1"/>
</dbReference>
<evidence type="ECO:0000256" key="7">
    <source>
        <dbReference type="RuleBase" id="RU365085"/>
    </source>
</evidence>
<name>A0A0R3X3G3_HYDTA</name>
<keyword evidence="9" id="KW-1185">Reference proteome</keyword>
<evidence type="ECO:0000256" key="6">
    <source>
        <dbReference type="ARBA" id="ARBA00023136"/>
    </source>
</evidence>
<protein>
    <recommendedName>
        <fullName evidence="7">Dolichol-phosphate mannosyltransferase subunit 3</fullName>
    </recommendedName>
</protein>
<keyword evidence="6 7" id="KW-0472">Membrane</keyword>
<dbReference type="OrthoDB" id="2014333at2759"/>
<organism evidence="10">
    <name type="scientific">Hydatigena taeniaeformis</name>
    <name type="common">Feline tapeworm</name>
    <name type="synonym">Taenia taeniaeformis</name>
    <dbReference type="NCBI Taxonomy" id="6205"/>
    <lineage>
        <taxon>Eukaryota</taxon>
        <taxon>Metazoa</taxon>
        <taxon>Spiralia</taxon>
        <taxon>Lophotrochozoa</taxon>
        <taxon>Platyhelminthes</taxon>
        <taxon>Cestoda</taxon>
        <taxon>Eucestoda</taxon>
        <taxon>Cyclophyllidea</taxon>
        <taxon>Taeniidae</taxon>
        <taxon>Hydatigera</taxon>
    </lineage>
</organism>
<evidence type="ECO:0000256" key="5">
    <source>
        <dbReference type="ARBA" id="ARBA00022989"/>
    </source>
</evidence>
<dbReference type="EMBL" id="UYWX01020415">
    <property type="protein sequence ID" value="VDM32341.1"/>
    <property type="molecule type" value="Genomic_DNA"/>
</dbReference>
<proteinExistence type="inferred from homology"/>
<keyword evidence="3 7" id="KW-0812">Transmembrane</keyword>
<dbReference type="GO" id="GO:0006506">
    <property type="term" value="P:GPI anchor biosynthetic process"/>
    <property type="evidence" value="ECO:0007669"/>
    <property type="project" value="TreeGrafter"/>
</dbReference>
<dbReference type="AlphaFoldDB" id="A0A0R3X3G3"/>
<dbReference type="Pfam" id="PF08285">
    <property type="entry name" value="DPM3"/>
    <property type="match status" value="1"/>
</dbReference>
<reference evidence="10" key="1">
    <citation type="submission" date="2017-02" db="UniProtKB">
        <authorList>
            <consortium name="WormBaseParasite"/>
        </authorList>
    </citation>
    <scope>IDENTIFICATION</scope>
</reference>
<accession>A0A0R3X3G3</accession>
<gene>
    <name evidence="8" type="ORF">TTAC_LOCUS7872</name>
</gene>
<dbReference type="UniPathway" id="UPA00378"/>
<reference evidence="8 9" key="2">
    <citation type="submission" date="2018-11" db="EMBL/GenBank/DDBJ databases">
        <authorList>
            <consortium name="Pathogen Informatics"/>
        </authorList>
    </citation>
    <scope>NUCLEOTIDE SEQUENCE [LARGE SCALE GENOMIC DNA]</scope>
</reference>
<keyword evidence="4 7" id="KW-0256">Endoplasmic reticulum</keyword>
<evidence type="ECO:0000313" key="8">
    <source>
        <dbReference type="EMBL" id="VDM32341.1"/>
    </source>
</evidence>
<sequence>MVIALRWGTALVISVALWFGALYAPVSRPHYLDLIILYSPVVAVILFGMFSIFFVVYGVLTFNDCPGEDEKLKQQINEAKRNLQKSGFEF</sequence>
<comment type="subcellular location">
    <subcellularLocation>
        <location evidence="1 7">Endoplasmic reticulum membrane</location>
        <topology evidence="1 7">Multi-pass membrane protein</topology>
    </subcellularLocation>
</comment>
<evidence type="ECO:0000256" key="2">
    <source>
        <dbReference type="ARBA" id="ARBA00010430"/>
    </source>
</evidence>
<keyword evidence="5 7" id="KW-1133">Transmembrane helix</keyword>
<comment type="function">
    <text evidence="7">Stabilizer subunit of the dolichol-phosphate mannose (DPM) synthase complex; tethers catalytic subunit to the ER.</text>
</comment>
<dbReference type="Proteomes" id="UP000274429">
    <property type="component" value="Unassembled WGS sequence"/>
</dbReference>